<dbReference type="InterPro" id="IPR028082">
    <property type="entry name" value="Peripla_BP_I"/>
</dbReference>
<evidence type="ECO:0000256" key="3">
    <source>
        <dbReference type="ARBA" id="ARBA00022729"/>
    </source>
</evidence>
<reference evidence="6 7" key="1">
    <citation type="submission" date="2016-11" db="EMBL/GenBank/DDBJ databases">
        <authorList>
            <person name="Jaros S."/>
            <person name="Januszkiewicz K."/>
            <person name="Wedrychowicz H."/>
        </authorList>
    </citation>
    <scope>NUCLEOTIDE SEQUENCE [LARGE SCALE GENOMIC DNA]</scope>
    <source>
        <strain evidence="6 7">DSM 46144</strain>
    </source>
</reference>
<feature type="chain" id="PRO_5039289438" evidence="4">
    <location>
        <begin position="38"/>
        <end position="350"/>
    </location>
</feature>
<dbReference type="RefSeq" id="WP_178380044.1">
    <property type="nucleotide sequence ID" value="NZ_FRCS01000013.1"/>
</dbReference>
<dbReference type="Gene3D" id="3.40.50.2300">
    <property type="match status" value="2"/>
</dbReference>
<evidence type="ECO:0000313" key="7">
    <source>
        <dbReference type="Proteomes" id="UP000184440"/>
    </source>
</evidence>
<evidence type="ECO:0000256" key="1">
    <source>
        <dbReference type="ARBA" id="ARBA00004196"/>
    </source>
</evidence>
<dbReference type="PANTHER" id="PTHR46847:SF1">
    <property type="entry name" value="D-ALLOSE-BINDING PERIPLASMIC PROTEIN-RELATED"/>
    <property type="match status" value="1"/>
</dbReference>
<dbReference type="PROSITE" id="PS51257">
    <property type="entry name" value="PROKAR_LIPOPROTEIN"/>
    <property type="match status" value="1"/>
</dbReference>
<protein>
    <submittedName>
        <fullName evidence="6">Ribose transport system substrate-binding protein</fullName>
    </submittedName>
</protein>
<accession>A0A1M7RIZ6</accession>
<gene>
    <name evidence="6" type="ORF">SAMN05443668_113185</name>
</gene>
<dbReference type="InterPro" id="IPR025997">
    <property type="entry name" value="SBP_2_dom"/>
</dbReference>
<evidence type="ECO:0000256" key="4">
    <source>
        <dbReference type="SAM" id="SignalP"/>
    </source>
</evidence>
<comment type="subcellular location">
    <subcellularLocation>
        <location evidence="1">Cell envelope</location>
    </subcellularLocation>
</comment>
<feature type="signal peptide" evidence="4">
    <location>
        <begin position="1"/>
        <end position="37"/>
    </location>
</feature>
<proteinExistence type="inferred from homology"/>
<sequence>MRVVTHRVQPFRRRPGRTAAAVVACALVALTTSGCLASEDSEAATGAAEGTRLGLVLPDSTTDTWDALRGAAVDQGPSSGIEVSADASDDGLDAAAQISKVEAFAPEQLGCFAIAPVDSKALVEPLAAFAKKGVPIFNVGLRLDETAAKNAEVPIASFIGPSDIEIGHQAARKMLTSVPRDSAVVMVVGSDSDPNAAQQRVGFKEAVEGTLTASMSRSTGGDYSTAVRVVTDTINAVPNLRGIFAPSDTLGRAAAKAIASLGKTGTIKVISVGGTEQGLRSVQSGELTATVATYPSSVGEVVVRACREVADGKSVKPRLTTQSWLVDKANVAAEIAAYPESTQPFSDPLV</sequence>
<organism evidence="6 7">
    <name type="scientific">Cryptosporangium aurantiacum</name>
    <dbReference type="NCBI Taxonomy" id="134849"/>
    <lineage>
        <taxon>Bacteria</taxon>
        <taxon>Bacillati</taxon>
        <taxon>Actinomycetota</taxon>
        <taxon>Actinomycetes</taxon>
        <taxon>Cryptosporangiales</taxon>
        <taxon>Cryptosporangiaceae</taxon>
        <taxon>Cryptosporangium</taxon>
    </lineage>
</organism>
<evidence type="ECO:0000259" key="5">
    <source>
        <dbReference type="Pfam" id="PF13407"/>
    </source>
</evidence>
<dbReference type="SUPFAM" id="SSF53822">
    <property type="entry name" value="Periplasmic binding protein-like I"/>
    <property type="match status" value="1"/>
</dbReference>
<evidence type="ECO:0000256" key="2">
    <source>
        <dbReference type="ARBA" id="ARBA00007639"/>
    </source>
</evidence>
<dbReference type="GO" id="GO:0030246">
    <property type="term" value="F:carbohydrate binding"/>
    <property type="evidence" value="ECO:0007669"/>
    <property type="project" value="UniProtKB-ARBA"/>
</dbReference>
<dbReference type="AlphaFoldDB" id="A0A1M7RIZ6"/>
<dbReference type="GO" id="GO:0030313">
    <property type="term" value="C:cell envelope"/>
    <property type="evidence" value="ECO:0007669"/>
    <property type="project" value="UniProtKB-SubCell"/>
</dbReference>
<dbReference type="STRING" id="134849.SAMN05443668_113185"/>
<dbReference type="EMBL" id="FRCS01000013">
    <property type="protein sequence ID" value="SHN46101.1"/>
    <property type="molecule type" value="Genomic_DNA"/>
</dbReference>
<comment type="similarity">
    <text evidence="2">Belongs to the bacterial solute-binding protein 2 family.</text>
</comment>
<keyword evidence="7" id="KW-1185">Reference proteome</keyword>
<dbReference type="Proteomes" id="UP000184440">
    <property type="component" value="Unassembled WGS sequence"/>
</dbReference>
<dbReference type="PANTHER" id="PTHR46847">
    <property type="entry name" value="D-ALLOSE-BINDING PERIPLASMIC PROTEIN-RELATED"/>
    <property type="match status" value="1"/>
</dbReference>
<name>A0A1M7RIZ6_9ACTN</name>
<keyword evidence="3 4" id="KW-0732">Signal</keyword>
<dbReference type="Pfam" id="PF13407">
    <property type="entry name" value="Peripla_BP_4"/>
    <property type="match status" value="1"/>
</dbReference>
<evidence type="ECO:0000313" key="6">
    <source>
        <dbReference type="EMBL" id="SHN46101.1"/>
    </source>
</evidence>
<feature type="domain" description="Periplasmic binding protein" evidence="5">
    <location>
        <begin position="54"/>
        <end position="313"/>
    </location>
</feature>